<dbReference type="Gene3D" id="1.25.40.20">
    <property type="entry name" value="Ankyrin repeat-containing domain"/>
    <property type="match status" value="1"/>
</dbReference>
<dbReference type="InterPro" id="IPR002110">
    <property type="entry name" value="Ankyrin_rpt"/>
</dbReference>
<evidence type="ECO:0000256" key="5">
    <source>
        <dbReference type="ARBA" id="ARBA00023043"/>
    </source>
</evidence>
<evidence type="ECO:0000313" key="11">
    <source>
        <dbReference type="Proteomes" id="UP000594261"/>
    </source>
</evidence>
<dbReference type="PROSITE" id="PS50088">
    <property type="entry name" value="ANK_REPEAT"/>
    <property type="match status" value="2"/>
</dbReference>
<keyword evidence="5 7" id="KW-0040">ANK repeat</keyword>
<dbReference type="Proteomes" id="UP000594261">
    <property type="component" value="Chromosome 5"/>
</dbReference>
<feature type="repeat" description="ANK" evidence="7">
    <location>
        <begin position="112"/>
        <end position="133"/>
    </location>
</feature>
<dbReference type="SUPFAM" id="SSF48403">
    <property type="entry name" value="Ankyrin repeat"/>
    <property type="match status" value="1"/>
</dbReference>
<evidence type="ECO:0000256" key="3">
    <source>
        <dbReference type="ARBA" id="ARBA00022737"/>
    </source>
</evidence>
<keyword evidence="6 8" id="KW-0472">Membrane</keyword>
<evidence type="ECO:0000256" key="8">
    <source>
        <dbReference type="SAM" id="Phobius"/>
    </source>
</evidence>
<feature type="domain" description="PGG" evidence="9">
    <location>
        <begin position="295"/>
        <end position="415"/>
    </location>
</feature>
<dbReference type="EnsemblPlants" id="QL05p008953:mrna">
    <property type="protein sequence ID" value="QL05p008953:mrna"/>
    <property type="gene ID" value="QL05p008953"/>
</dbReference>
<reference evidence="10 11" key="1">
    <citation type="journal article" date="2016" name="G3 (Bethesda)">
        <title>First Draft Assembly and Annotation of the Genome of a California Endemic Oak Quercus lobata Nee (Fagaceae).</title>
        <authorList>
            <person name="Sork V.L."/>
            <person name="Fitz-Gibbon S.T."/>
            <person name="Puiu D."/>
            <person name="Crepeau M."/>
            <person name="Gugger P.F."/>
            <person name="Sherman R."/>
            <person name="Stevens K."/>
            <person name="Langley C.H."/>
            <person name="Pellegrini M."/>
            <person name="Salzberg S.L."/>
        </authorList>
    </citation>
    <scope>NUCLEOTIDE SEQUENCE [LARGE SCALE GENOMIC DNA]</scope>
    <source>
        <strain evidence="10 11">cv. SW786</strain>
    </source>
</reference>
<dbReference type="GO" id="GO:0005886">
    <property type="term" value="C:plasma membrane"/>
    <property type="evidence" value="ECO:0007669"/>
    <property type="project" value="TreeGrafter"/>
</dbReference>
<dbReference type="RefSeq" id="XP_030969632.1">
    <property type="nucleotide sequence ID" value="XM_031113772.1"/>
</dbReference>
<keyword evidence="2 8" id="KW-0812">Transmembrane</keyword>
<dbReference type="KEGG" id="qlo:115989898"/>
<dbReference type="PANTHER" id="PTHR24186">
    <property type="entry name" value="PROTEIN PHOSPHATASE 1 REGULATORY SUBUNIT"/>
    <property type="match status" value="1"/>
</dbReference>
<gene>
    <name evidence="10" type="primary">LOC115989898</name>
</gene>
<dbReference type="Gramene" id="QL05p008953:mrna">
    <property type="protein sequence ID" value="QL05p008953:mrna"/>
    <property type="gene ID" value="QL05p008953"/>
</dbReference>
<dbReference type="PANTHER" id="PTHR24186:SF37">
    <property type="entry name" value="PGG DOMAIN-CONTAINING PROTEIN"/>
    <property type="match status" value="1"/>
</dbReference>
<evidence type="ECO:0000256" key="6">
    <source>
        <dbReference type="ARBA" id="ARBA00023136"/>
    </source>
</evidence>
<protein>
    <recommendedName>
        <fullName evidence="9">PGG domain-containing protein</fullName>
    </recommendedName>
</protein>
<accession>A0A7N2R479</accession>
<dbReference type="GeneID" id="115989898"/>
<dbReference type="Pfam" id="PF12796">
    <property type="entry name" value="Ank_2"/>
    <property type="match status" value="2"/>
</dbReference>
<dbReference type="AlphaFoldDB" id="A0A7N2R479"/>
<evidence type="ECO:0000256" key="2">
    <source>
        <dbReference type="ARBA" id="ARBA00022692"/>
    </source>
</evidence>
<comment type="subcellular location">
    <subcellularLocation>
        <location evidence="1">Membrane</location>
        <topology evidence="1">Multi-pass membrane protein</topology>
    </subcellularLocation>
</comment>
<keyword evidence="4 8" id="KW-1133">Transmembrane helix</keyword>
<keyword evidence="3" id="KW-0677">Repeat</keyword>
<evidence type="ECO:0000256" key="7">
    <source>
        <dbReference type="PROSITE-ProRule" id="PRU00023"/>
    </source>
</evidence>
<dbReference type="OrthoDB" id="1585477at2759"/>
<feature type="transmembrane region" description="Helical" evidence="8">
    <location>
        <begin position="396"/>
        <end position="420"/>
    </location>
</feature>
<feature type="transmembrane region" description="Helical" evidence="8">
    <location>
        <begin position="360"/>
        <end position="384"/>
    </location>
</feature>
<dbReference type="Pfam" id="PF00023">
    <property type="entry name" value="Ank"/>
    <property type="match status" value="1"/>
</dbReference>
<dbReference type="Pfam" id="PF13962">
    <property type="entry name" value="PGG"/>
    <property type="match status" value="1"/>
</dbReference>
<evidence type="ECO:0000256" key="1">
    <source>
        <dbReference type="ARBA" id="ARBA00004141"/>
    </source>
</evidence>
<dbReference type="EMBL" id="LRBV02000005">
    <property type="status" value="NOT_ANNOTATED_CDS"/>
    <property type="molecule type" value="Genomic_DNA"/>
</dbReference>
<dbReference type="SMART" id="SM00248">
    <property type="entry name" value="ANK"/>
    <property type="match status" value="5"/>
</dbReference>
<dbReference type="InterPro" id="IPR026961">
    <property type="entry name" value="PGG_dom"/>
</dbReference>
<dbReference type="PROSITE" id="PS50297">
    <property type="entry name" value="ANK_REP_REGION"/>
    <property type="match status" value="2"/>
</dbReference>
<evidence type="ECO:0000313" key="10">
    <source>
        <dbReference type="EnsemblPlants" id="QL05p008953:mrna"/>
    </source>
</evidence>
<feature type="transmembrane region" description="Helical" evidence="8">
    <location>
        <begin position="440"/>
        <end position="467"/>
    </location>
</feature>
<evidence type="ECO:0000256" key="4">
    <source>
        <dbReference type="ARBA" id="ARBA00022989"/>
    </source>
</evidence>
<dbReference type="OMA" id="TTYLESM"/>
<reference evidence="10" key="2">
    <citation type="submission" date="2021-01" db="UniProtKB">
        <authorList>
            <consortium name="EnsemblPlants"/>
        </authorList>
    </citation>
    <scope>IDENTIFICATION</scope>
</reference>
<dbReference type="InterPro" id="IPR036770">
    <property type="entry name" value="Ankyrin_rpt-contain_sf"/>
</dbReference>
<keyword evidence="11" id="KW-1185">Reference proteome</keyword>
<evidence type="ECO:0000259" key="9">
    <source>
        <dbReference type="Pfam" id="PF13962"/>
    </source>
</evidence>
<sequence>MEIKHEEDAIMELYNASMSGCTTTLYRLIHKEPNILNKISLTSMSETPLHISTLAGHLDFSRALLLLKPQLAVELDSHKRCPLHMASAEGHIEIVQLLLRANNNACLIRNQDERIPLHYAVMRGRIDVVRELITAQPDSSQIVLDGGETVLHVCVKYNQIEALKLLVESLSDEGDFLNSKDHDGGNTILHLAVMLKLTEIAKYLLSVSKVKDGAYSLNQMGFTALEVLDHYPEDLKNVTIRNIFLDAGIERARNQTNLQLPPLAVVVGHHEPTNLVQPSKNIWLRWLKYLSYQGDWLGEMRGSLMVVATVITTITFQPILNPPGGVWQTNEPLRIGNEYNITCPVGTAVFACNADQYWTYWYSAFLTSNTISFTASLCVTFLLISGFPRNKLCMGLLTFSMWITLTFLALAYVCAFNLLIPYQLYFYDYNASDPKFILPSYVLLSLIAVLGIVLLIHTVPLLIWIVLKIRKFTLYMRRR</sequence>
<proteinExistence type="predicted"/>
<feature type="repeat" description="ANK" evidence="7">
    <location>
        <begin position="78"/>
        <end position="110"/>
    </location>
</feature>
<organism evidence="10 11">
    <name type="scientific">Quercus lobata</name>
    <name type="common">Valley oak</name>
    <dbReference type="NCBI Taxonomy" id="97700"/>
    <lineage>
        <taxon>Eukaryota</taxon>
        <taxon>Viridiplantae</taxon>
        <taxon>Streptophyta</taxon>
        <taxon>Embryophyta</taxon>
        <taxon>Tracheophyta</taxon>
        <taxon>Spermatophyta</taxon>
        <taxon>Magnoliopsida</taxon>
        <taxon>eudicotyledons</taxon>
        <taxon>Gunneridae</taxon>
        <taxon>Pentapetalae</taxon>
        <taxon>rosids</taxon>
        <taxon>fabids</taxon>
        <taxon>Fagales</taxon>
        <taxon>Fagaceae</taxon>
        <taxon>Quercus</taxon>
    </lineage>
</organism>
<dbReference type="InParanoid" id="A0A7N2R479"/>
<name>A0A7N2R479_QUELO</name>